<organism evidence="1 2">
    <name type="scientific">Malus domestica</name>
    <name type="common">Apple</name>
    <name type="synonym">Pyrus malus</name>
    <dbReference type="NCBI Taxonomy" id="3750"/>
    <lineage>
        <taxon>Eukaryota</taxon>
        <taxon>Viridiplantae</taxon>
        <taxon>Streptophyta</taxon>
        <taxon>Embryophyta</taxon>
        <taxon>Tracheophyta</taxon>
        <taxon>Spermatophyta</taxon>
        <taxon>Magnoliopsida</taxon>
        <taxon>eudicotyledons</taxon>
        <taxon>Gunneridae</taxon>
        <taxon>Pentapetalae</taxon>
        <taxon>rosids</taxon>
        <taxon>fabids</taxon>
        <taxon>Rosales</taxon>
        <taxon>Rosaceae</taxon>
        <taxon>Amygdaloideae</taxon>
        <taxon>Maleae</taxon>
        <taxon>Malus</taxon>
    </lineage>
</organism>
<keyword evidence="2" id="KW-1185">Reference proteome</keyword>
<sequence>MPQNVDHGMPMTCQVPSLAKCRHWHVKCRHGIATTCKPRKMSNMACQLNAKPRKMSTLACQMSDHGIANDMQASQK</sequence>
<protein>
    <submittedName>
        <fullName evidence="1">Uncharacterized protein</fullName>
    </submittedName>
</protein>
<name>A0A498KS19_MALDO</name>
<dbReference type="AlphaFoldDB" id="A0A498KS19"/>
<accession>A0A498KS19</accession>
<dbReference type="EMBL" id="RDQH01000087">
    <property type="protein sequence ID" value="RXI09951.1"/>
    <property type="molecule type" value="Genomic_DNA"/>
</dbReference>
<reference evidence="1 2" key="1">
    <citation type="submission" date="2018-10" db="EMBL/GenBank/DDBJ databases">
        <title>A high-quality apple genome assembly.</title>
        <authorList>
            <person name="Hu J."/>
        </authorList>
    </citation>
    <scope>NUCLEOTIDE SEQUENCE [LARGE SCALE GENOMIC DNA]</scope>
    <source>
        <strain evidence="2">cv. HFTH1</strain>
        <tissue evidence="1">Young leaf</tissue>
    </source>
</reference>
<gene>
    <name evidence="1" type="ORF">DVH24_031518</name>
</gene>
<comment type="caution">
    <text evidence="1">The sequence shown here is derived from an EMBL/GenBank/DDBJ whole genome shotgun (WGS) entry which is preliminary data.</text>
</comment>
<dbReference type="Proteomes" id="UP000290289">
    <property type="component" value="Unassembled WGS sequence"/>
</dbReference>
<proteinExistence type="predicted"/>
<evidence type="ECO:0000313" key="2">
    <source>
        <dbReference type="Proteomes" id="UP000290289"/>
    </source>
</evidence>
<evidence type="ECO:0000313" key="1">
    <source>
        <dbReference type="EMBL" id="RXI09951.1"/>
    </source>
</evidence>